<gene>
    <name evidence="13 14" type="primary">lpxK</name>
    <name evidence="14" type="ORF">GXY80_00695</name>
</gene>
<dbReference type="STRING" id="909663.GCA_000512235_00829"/>
<comment type="caution">
    <text evidence="14">The sequence shown here is derived from an EMBL/GenBank/DDBJ whole genome shotgun (WGS) entry which is preliminary data.</text>
</comment>
<dbReference type="GO" id="GO:0009245">
    <property type="term" value="P:lipid A biosynthetic process"/>
    <property type="evidence" value="ECO:0007669"/>
    <property type="project" value="UniProtKB-UniRule"/>
</dbReference>
<comment type="catalytic activity">
    <reaction evidence="13">
        <text>a lipid A disaccharide + ATP = a lipid IVA + ADP + H(+)</text>
        <dbReference type="Rhea" id="RHEA:67840"/>
        <dbReference type="ChEBI" id="CHEBI:15378"/>
        <dbReference type="ChEBI" id="CHEBI:30616"/>
        <dbReference type="ChEBI" id="CHEBI:176343"/>
        <dbReference type="ChEBI" id="CHEBI:176425"/>
        <dbReference type="ChEBI" id="CHEBI:456216"/>
        <dbReference type="EC" id="2.7.1.130"/>
    </reaction>
</comment>
<reference evidence="14" key="1">
    <citation type="journal article" date="2020" name="Biotechnol. Biofuels">
        <title>New insights from the biogas microbiome by comprehensive genome-resolved metagenomics of nearly 1600 species originating from multiple anaerobic digesters.</title>
        <authorList>
            <person name="Campanaro S."/>
            <person name="Treu L."/>
            <person name="Rodriguez-R L.M."/>
            <person name="Kovalovszki A."/>
            <person name="Ziels R.M."/>
            <person name="Maus I."/>
            <person name="Zhu X."/>
            <person name="Kougias P.G."/>
            <person name="Basile A."/>
            <person name="Luo G."/>
            <person name="Schluter A."/>
            <person name="Konstantinidis K.T."/>
            <person name="Angelidaki I."/>
        </authorList>
    </citation>
    <scope>NUCLEOTIDE SEQUENCE</scope>
    <source>
        <strain evidence="14">AS06rmzACSIP_7</strain>
    </source>
</reference>
<keyword evidence="7 13" id="KW-0808">Transferase</keyword>
<comment type="similarity">
    <text evidence="13">Belongs to the LpxK family.</text>
</comment>
<evidence type="ECO:0000256" key="4">
    <source>
        <dbReference type="ARBA" id="ARBA00016436"/>
    </source>
</evidence>
<keyword evidence="5 13" id="KW-0444">Lipid biosynthesis</keyword>
<keyword evidence="11 13" id="KW-0443">Lipid metabolism</keyword>
<evidence type="ECO:0000256" key="13">
    <source>
        <dbReference type="HAMAP-Rule" id="MF_00409"/>
    </source>
</evidence>
<proteinExistence type="inferred from homology"/>
<dbReference type="GO" id="GO:0005886">
    <property type="term" value="C:plasma membrane"/>
    <property type="evidence" value="ECO:0007669"/>
    <property type="project" value="TreeGrafter"/>
</dbReference>
<evidence type="ECO:0000256" key="10">
    <source>
        <dbReference type="ARBA" id="ARBA00022840"/>
    </source>
</evidence>
<keyword evidence="10 13" id="KW-0067">ATP-binding</keyword>
<dbReference type="InterPro" id="IPR027417">
    <property type="entry name" value="P-loop_NTPase"/>
</dbReference>
<evidence type="ECO:0000256" key="7">
    <source>
        <dbReference type="ARBA" id="ARBA00022679"/>
    </source>
</evidence>
<dbReference type="PANTHER" id="PTHR42724:SF1">
    <property type="entry name" value="TETRAACYLDISACCHARIDE 4'-KINASE, MITOCHONDRIAL-RELATED"/>
    <property type="match status" value="1"/>
</dbReference>
<evidence type="ECO:0000313" key="15">
    <source>
        <dbReference type="Proteomes" id="UP000777265"/>
    </source>
</evidence>
<comment type="pathway">
    <text evidence="2 13">Glycolipid biosynthesis; lipid IV(A) biosynthesis; lipid IV(A) from (3R)-3-hydroxytetradecanoyl-[acyl-carrier-protein] and UDP-N-acetyl-alpha-D-glucosamine: step 6/6.</text>
</comment>
<evidence type="ECO:0000256" key="6">
    <source>
        <dbReference type="ARBA" id="ARBA00022556"/>
    </source>
</evidence>
<keyword evidence="9 13" id="KW-0418">Kinase</keyword>
<sequence>MRNTIVKVWKGEASYARWLLHPPLYCLSRLYGLGLRIREYLFKKGVAKIDEVSIPVVSVGNITVGGTGKTPVVEKLALALKGMGFNPGIVTRGYKRIRKGTFCVDRDRDTAEDVGDEALMLAKRTKVPVIVGARRSQAIVEGMRKCDIDLALLDDGFQVKNTKKHVDIVVVSGGGRGGTYDLFPLGPCREPVARVRDADAVLVNKGYLDPGMARLVDGIPTFKVQYKPAYLYNVKHNVMTHFNFLKKRKILAFSGLGDNESFFELLRSLGAHIVREIPFPDHHRYTPKDIEGLASCKDVKVLITTEKDAVKITGMDVPDGLFYLSIEATIEKEQELLALIRRKLEASEVTLPALGSGERARKHWAN</sequence>
<dbReference type="PANTHER" id="PTHR42724">
    <property type="entry name" value="TETRAACYLDISACCHARIDE 4'-KINASE"/>
    <property type="match status" value="1"/>
</dbReference>
<keyword evidence="6 13" id="KW-0441">Lipid A biosynthesis</keyword>
<protein>
    <recommendedName>
        <fullName evidence="4 13">Tetraacyldisaccharide 4'-kinase</fullName>
        <ecNumber evidence="3 13">2.7.1.130</ecNumber>
    </recommendedName>
    <alternativeName>
        <fullName evidence="12 13">Lipid A 4'-kinase</fullName>
    </alternativeName>
</protein>
<evidence type="ECO:0000256" key="9">
    <source>
        <dbReference type="ARBA" id="ARBA00022777"/>
    </source>
</evidence>
<dbReference type="Pfam" id="PF02606">
    <property type="entry name" value="LpxK"/>
    <property type="match status" value="1"/>
</dbReference>
<dbReference type="GO" id="GO:0005524">
    <property type="term" value="F:ATP binding"/>
    <property type="evidence" value="ECO:0007669"/>
    <property type="project" value="UniProtKB-UniRule"/>
</dbReference>
<dbReference type="CDD" id="cd01983">
    <property type="entry name" value="SIMIBI"/>
    <property type="match status" value="1"/>
</dbReference>
<dbReference type="EC" id="2.7.1.130" evidence="3 13"/>
<name>A0A351U6J0_9BACT</name>
<feature type="binding site" evidence="13">
    <location>
        <begin position="63"/>
        <end position="70"/>
    </location>
    <ligand>
        <name>ATP</name>
        <dbReference type="ChEBI" id="CHEBI:30616"/>
    </ligand>
</feature>
<dbReference type="NCBIfam" id="TIGR00682">
    <property type="entry name" value="lpxK"/>
    <property type="match status" value="1"/>
</dbReference>
<evidence type="ECO:0000256" key="1">
    <source>
        <dbReference type="ARBA" id="ARBA00002274"/>
    </source>
</evidence>
<evidence type="ECO:0000256" key="3">
    <source>
        <dbReference type="ARBA" id="ARBA00012071"/>
    </source>
</evidence>
<keyword evidence="8 13" id="KW-0547">Nucleotide-binding</keyword>
<dbReference type="Proteomes" id="UP000777265">
    <property type="component" value="Unassembled WGS sequence"/>
</dbReference>
<dbReference type="SUPFAM" id="SSF52540">
    <property type="entry name" value="P-loop containing nucleoside triphosphate hydrolases"/>
    <property type="match status" value="1"/>
</dbReference>
<reference evidence="14" key="2">
    <citation type="submission" date="2020-01" db="EMBL/GenBank/DDBJ databases">
        <authorList>
            <person name="Campanaro S."/>
        </authorList>
    </citation>
    <scope>NUCLEOTIDE SEQUENCE</scope>
    <source>
        <strain evidence="14">AS06rmzACSIP_7</strain>
    </source>
</reference>
<dbReference type="GO" id="GO:0009244">
    <property type="term" value="P:lipopolysaccharide core region biosynthetic process"/>
    <property type="evidence" value="ECO:0007669"/>
    <property type="project" value="TreeGrafter"/>
</dbReference>
<evidence type="ECO:0000256" key="2">
    <source>
        <dbReference type="ARBA" id="ARBA00004870"/>
    </source>
</evidence>
<dbReference type="AlphaFoldDB" id="A0A351U6J0"/>
<comment type="function">
    <text evidence="1 13">Transfers the gamma-phosphate of ATP to the 4'-position of a tetraacyldisaccharide 1-phosphate intermediate (termed DS-1-P) to form tetraacyldisaccharide 1,4'-bis-phosphate (lipid IVA).</text>
</comment>
<evidence type="ECO:0000256" key="12">
    <source>
        <dbReference type="ARBA" id="ARBA00029757"/>
    </source>
</evidence>
<dbReference type="InterPro" id="IPR003758">
    <property type="entry name" value="LpxK"/>
</dbReference>
<organism evidence="14 15">
    <name type="scientific">Syntrophorhabdus aromaticivorans</name>
    <dbReference type="NCBI Taxonomy" id="328301"/>
    <lineage>
        <taxon>Bacteria</taxon>
        <taxon>Pseudomonadati</taxon>
        <taxon>Thermodesulfobacteriota</taxon>
        <taxon>Syntrophorhabdia</taxon>
        <taxon>Syntrophorhabdales</taxon>
        <taxon>Syntrophorhabdaceae</taxon>
        <taxon>Syntrophorhabdus</taxon>
    </lineage>
</organism>
<evidence type="ECO:0000256" key="8">
    <source>
        <dbReference type="ARBA" id="ARBA00022741"/>
    </source>
</evidence>
<dbReference type="HAMAP" id="MF_00409">
    <property type="entry name" value="LpxK"/>
    <property type="match status" value="1"/>
</dbReference>
<evidence type="ECO:0000256" key="11">
    <source>
        <dbReference type="ARBA" id="ARBA00023098"/>
    </source>
</evidence>
<evidence type="ECO:0000256" key="5">
    <source>
        <dbReference type="ARBA" id="ARBA00022516"/>
    </source>
</evidence>
<dbReference type="EMBL" id="JAAYEE010000016">
    <property type="protein sequence ID" value="NLW33987.1"/>
    <property type="molecule type" value="Genomic_DNA"/>
</dbReference>
<evidence type="ECO:0000313" key="14">
    <source>
        <dbReference type="EMBL" id="NLW33987.1"/>
    </source>
</evidence>
<dbReference type="GO" id="GO:0009029">
    <property type="term" value="F:lipid-A 4'-kinase activity"/>
    <property type="evidence" value="ECO:0007669"/>
    <property type="project" value="UniProtKB-UniRule"/>
</dbReference>
<accession>A0A351U6J0</accession>